<feature type="chain" id="PRO_5018979552" evidence="1">
    <location>
        <begin position="21"/>
        <end position="171"/>
    </location>
</feature>
<keyword evidence="4" id="KW-1185">Reference proteome</keyword>
<dbReference type="EMBL" id="PIPO01000002">
    <property type="protein sequence ID" value="RUO33718.1"/>
    <property type="molecule type" value="Genomic_DNA"/>
</dbReference>
<comment type="caution">
    <text evidence="3">The sequence shown here is derived from an EMBL/GenBank/DDBJ whole genome shotgun (WGS) entry which is preliminary data.</text>
</comment>
<feature type="signal peptide" evidence="1">
    <location>
        <begin position="1"/>
        <end position="20"/>
    </location>
</feature>
<dbReference type="InterPro" id="IPR029021">
    <property type="entry name" value="Prot-tyrosine_phosphatase-like"/>
</dbReference>
<protein>
    <submittedName>
        <fullName evidence="3">Serine/threonine protein phosphatase</fullName>
    </submittedName>
</protein>
<accession>A0A432WIY2</accession>
<evidence type="ECO:0000259" key="2">
    <source>
        <dbReference type="Pfam" id="PF22741"/>
    </source>
</evidence>
<reference evidence="3 4" key="1">
    <citation type="journal article" date="2011" name="Front. Microbiol.">
        <title>Genomic signatures of strain selection and enhancement in Bacillus atrophaeus var. globigii, a historical biowarfare simulant.</title>
        <authorList>
            <person name="Gibbons H.S."/>
            <person name="Broomall S.M."/>
            <person name="McNew L.A."/>
            <person name="Daligault H."/>
            <person name="Chapman C."/>
            <person name="Bruce D."/>
            <person name="Karavis M."/>
            <person name="Krepps M."/>
            <person name="McGregor P.A."/>
            <person name="Hong C."/>
            <person name="Park K.H."/>
            <person name="Akmal A."/>
            <person name="Feldman A."/>
            <person name="Lin J.S."/>
            <person name="Chang W.E."/>
            <person name="Higgs B.W."/>
            <person name="Demirev P."/>
            <person name="Lindquist J."/>
            <person name="Liem A."/>
            <person name="Fochler E."/>
            <person name="Read T.D."/>
            <person name="Tapia R."/>
            <person name="Johnson S."/>
            <person name="Bishop-Lilly K.A."/>
            <person name="Detter C."/>
            <person name="Han C."/>
            <person name="Sozhamannan S."/>
            <person name="Rosenzweig C.N."/>
            <person name="Skowronski E.W."/>
        </authorList>
    </citation>
    <scope>NUCLEOTIDE SEQUENCE [LARGE SCALE GENOMIC DNA]</scope>
    <source>
        <strain evidence="3 4">Y4G10-17</strain>
    </source>
</reference>
<feature type="domain" description="DSP-PTPase phosphatase fused to NAD+ Kinase" evidence="2">
    <location>
        <begin position="35"/>
        <end position="149"/>
    </location>
</feature>
<gene>
    <name evidence="3" type="ORF">CWE14_04435</name>
</gene>
<evidence type="ECO:0000313" key="4">
    <source>
        <dbReference type="Proteomes" id="UP000287823"/>
    </source>
</evidence>
<proteinExistence type="predicted"/>
<sequence>MIKILKILLFSAFVSMPAWASGIPASVQEVSHIHRPNDMHYTAGQPTEAQVQAFADLGVRHVVDLRPPEESSDINEAAWVSASGMAYYHIPIASGEDLNSEHVEVLDTILQRIGDEPALLHCASSNRVGAMIALHAVWHDNMELEEAIERGKDYGLTSLESVVRQRVAEND</sequence>
<dbReference type="Proteomes" id="UP000287823">
    <property type="component" value="Unassembled WGS sequence"/>
</dbReference>
<name>A0A432WIY2_9GAMM</name>
<evidence type="ECO:0000256" key="1">
    <source>
        <dbReference type="SAM" id="SignalP"/>
    </source>
</evidence>
<dbReference type="RefSeq" id="WP_126798285.1">
    <property type="nucleotide sequence ID" value="NZ_PIPO01000002.1"/>
</dbReference>
<organism evidence="3 4">
    <name type="scientific">Aliidiomarina soli</name>
    <dbReference type="NCBI Taxonomy" id="1928574"/>
    <lineage>
        <taxon>Bacteria</taxon>
        <taxon>Pseudomonadati</taxon>
        <taxon>Pseudomonadota</taxon>
        <taxon>Gammaproteobacteria</taxon>
        <taxon>Alteromonadales</taxon>
        <taxon>Idiomarinaceae</taxon>
        <taxon>Aliidiomarina</taxon>
    </lineage>
</organism>
<dbReference type="CDD" id="cd14503">
    <property type="entry name" value="PTP-bact"/>
    <property type="match status" value="1"/>
</dbReference>
<evidence type="ECO:0000313" key="3">
    <source>
        <dbReference type="EMBL" id="RUO33718.1"/>
    </source>
</evidence>
<dbReference type="AlphaFoldDB" id="A0A432WIY2"/>
<dbReference type="SUPFAM" id="SSF52799">
    <property type="entry name" value="(Phosphotyrosine protein) phosphatases II"/>
    <property type="match status" value="1"/>
</dbReference>
<keyword evidence="1" id="KW-0732">Signal</keyword>
<dbReference type="Pfam" id="PF22741">
    <property type="entry name" value="PTP-NADK"/>
    <property type="match status" value="1"/>
</dbReference>
<dbReference type="Gene3D" id="3.90.190.10">
    <property type="entry name" value="Protein tyrosine phosphatase superfamily"/>
    <property type="match status" value="1"/>
</dbReference>
<dbReference type="InterPro" id="IPR055214">
    <property type="entry name" value="PTP-NADK"/>
</dbReference>